<name>A0A7W7W657_9ACTN</name>
<keyword evidence="1" id="KW-0812">Transmembrane</keyword>
<dbReference type="Proteomes" id="UP000523007">
    <property type="component" value="Unassembled WGS sequence"/>
</dbReference>
<dbReference type="EMBL" id="JACHJT010000001">
    <property type="protein sequence ID" value="MBB4934530.1"/>
    <property type="molecule type" value="Genomic_DNA"/>
</dbReference>
<feature type="transmembrane region" description="Helical" evidence="1">
    <location>
        <begin position="12"/>
        <end position="29"/>
    </location>
</feature>
<keyword evidence="1" id="KW-0472">Membrane</keyword>
<proteinExistence type="predicted"/>
<organism evidence="2 3">
    <name type="scientific">Lipingzhangella halophila</name>
    <dbReference type="NCBI Taxonomy" id="1783352"/>
    <lineage>
        <taxon>Bacteria</taxon>
        <taxon>Bacillati</taxon>
        <taxon>Actinomycetota</taxon>
        <taxon>Actinomycetes</taxon>
        <taxon>Streptosporangiales</taxon>
        <taxon>Nocardiopsidaceae</taxon>
        <taxon>Lipingzhangella</taxon>
    </lineage>
</organism>
<sequence>MSGSPPPRWPRAAMFAAVCVGVSVAGHALTSGHAVAPTSVAAGFLLVLWIAYALTGRELRFWPICGWMVWGQLALHPILSVGQPSAAAPAASAGHGAHAVPLESSADGGLAMLFAHLLASVVSAWWLRQGESSVFALLRIFRTVLRDALIRLVIDPGQVPARHPGRVRSYPRAAPRGPAAQFLRHVVVSRGPPVPS</sequence>
<evidence type="ECO:0000313" key="3">
    <source>
        <dbReference type="Proteomes" id="UP000523007"/>
    </source>
</evidence>
<accession>A0A7W7W657</accession>
<keyword evidence="3" id="KW-1185">Reference proteome</keyword>
<keyword evidence="1" id="KW-1133">Transmembrane helix</keyword>
<comment type="caution">
    <text evidence="2">The sequence shown here is derived from an EMBL/GenBank/DDBJ whole genome shotgun (WGS) entry which is preliminary data.</text>
</comment>
<evidence type="ECO:0000313" key="2">
    <source>
        <dbReference type="EMBL" id="MBB4934530.1"/>
    </source>
</evidence>
<evidence type="ECO:0000256" key="1">
    <source>
        <dbReference type="SAM" id="Phobius"/>
    </source>
</evidence>
<gene>
    <name evidence="2" type="ORF">F4561_005350</name>
</gene>
<protein>
    <submittedName>
        <fullName evidence="2">Uncharacterized protein</fullName>
    </submittedName>
</protein>
<feature type="transmembrane region" description="Helical" evidence="1">
    <location>
        <begin position="35"/>
        <end position="54"/>
    </location>
</feature>
<dbReference type="AlphaFoldDB" id="A0A7W7W657"/>
<dbReference type="RefSeq" id="WP_184582667.1">
    <property type="nucleotide sequence ID" value="NZ_JACHJT010000001.1"/>
</dbReference>
<reference evidence="2 3" key="1">
    <citation type="submission" date="2020-08" db="EMBL/GenBank/DDBJ databases">
        <title>Sequencing the genomes of 1000 actinobacteria strains.</title>
        <authorList>
            <person name="Klenk H.-P."/>
        </authorList>
    </citation>
    <scope>NUCLEOTIDE SEQUENCE [LARGE SCALE GENOMIC DNA]</scope>
    <source>
        <strain evidence="2 3">DSM 102030</strain>
    </source>
</reference>